<proteinExistence type="predicted"/>
<organism evidence="2 3">
    <name type="scientific">Blastopirellula marina</name>
    <dbReference type="NCBI Taxonomy" id="124"/>
    <lineage>
        <taxon>Bacteria</taxon>
        <taxon>Pseudomonadati</taxon>
        <taxon>Planctomycetota</taxon>
        <taxon>Planctomycetia</taxon>
        <taxon>Pirellulales</taxon>
        <taxon>Pirellulaceae</taxon>
        <taxon>Blastopirellula</taxon>
    </lineage>
</organism>
<comment type="caution">
    <text evidence="2">The sequence shown here is derived from an EMBL/GenBank/DDBJ whole genome shotgun (WGS) entry which is preliminary data.</text>
</comment>
<name>A0A2S8GN40_9BACT</name>
<dbReference type="Proteomes" id="UP000237819">
    <property type="component" value="Unassembled WGS sequence"/>
</dbReference>
<protein>
    <recommendedName>
        <fullName evidence="1">Transposase IS30-like HTH domain-containing protein</fullName>
    </recommendedName>
</protein>
<dbReference type="SUPFAM" id="SSF46689">
    <property type="entry name" value="Homeodomain-like"/>
    <property type="match status" value="1"/>
</dbReference>
<dbReference type="InterPro" id="IPR025246">
    <property type="entry name" value="IS30-like_HTH"/>
</dbReference>
<feature type="domain" description="Transposase IS30-like HTH" evidence="1">
    <location>
        <begin position="4"/>
        <end position="41"/>
    </location>
</feature>
<dbReference type="InterPro" id="IPR009057">
    <property type="entry name" value="Homeodomain-like_sf"/>
</dbReference>
<evidence type="ECO:0000313" key="3">
    <source>
        <dbReference type="Proteomes" id="UP000237819"/>
    </source>
</evidence>
<evidence type="ECO:0000313" key="2">
    <source>
        <dbReference type="EMBL" id="PQO45856.1"/>
    </source>
</evidence>
<dbReference type="Pfam" id="PF13936">
    <property type="entry name" value="HTH_38"/>
    <property type="match status" value="1"/>
</dbReference>
<accession>A0A2S8GN40</accession>
<dbReference type="Gene3D" id="1.10.10.60">
    <property type="entry name" value="Homeodomain-like"/>
    <property type="match status" value="1"/>
</dbReference>
<reference evidence="2 3" key="1">
    <citation type="submission" date="2018-02" db="EMBL/GenBank/DDBJ databases">
        <title>Comparative genomes isolates from brazilian mangrove.</title>
        <authorList>
            <person name="Araujo J.E."/>
            <person name="Taketani R.G."/>
            <person name="Silva M.C.P."/>
            <person name="Loureco M.V."/>
            <person name="Andreote F.D."/>
        </authorList>
    </citation>
    <scope>NUCLEOTIDE SEQUENCE [LARGE SCALE GENOMIC DNA]</scope>
    <source>
        <strain evidence="2 3">Nap-Phe MGV</strain>
    </source>
</reference>
<dbReference type="RefSeq" id="WP_105335556.1">
    <property type="nucleotide sequence ID" value="NZ_PUHZ01000012.1"/>
</dbReference>
<evidence type="ECO:0000259" key="1">
    <source>
        <dbReference type="Pfam" id="PF13936"/>
    </source>
</evidence>
<dbReference type="OrthoDB" id="10004068at2"/>
<dbReference type="EMBL" id="PUHZ01000012">
    <property type="protein sequence ID" value="PQO45856.1"/>
    <property type="molecule type" value="Genomic_DNA"/>
</dbReference>
<dbReference type="AlphaFoldDB" id="A0A2S8GN40"/>
<gene>
    <name evidence="2" type="ORF">C5Y93_11400</name>
</gene>
<sequence>MENRGRKLSEERRARICKLLEEGMSVRHVARVLQVAASTVQKIRSAATPIVARRASEGNAASTCNEVRTCAAAETCANAPQEQQPESAKICLLTKRTESQVNDPARCEKRAEAKVLSHRKWSPLTLGMGLGLVIASLVRELEIWLLTKRTRSKLNDAALIEKPPDG</sequence>